<dbReference type="KEGG" id="cphy:B5808_08580"/>
<dbReference type="Pfam" id="PF13468">
    <property type="entry name" value="Glyoxalase_3"/>
    <property type="match status" value="1"/>
</dbReference>
<keyword evidence="3" id="KW-1185">Reference proteome</keyword>
<organism evidence="2 3">
    <name type="scientific">Cnuibacter physcomitrellae</name>
    <dbReference type="NCBI Taxonomy" id="1619308"/>
    <lineage>
        <taxon>Bacteria</taxon>
        <taxon>Bacillati</taxon>
        <taxon>Actinomycetota</taxon>
        <taxon>Actinomycetes</taxon>
        <taxon>Micrococcales</taxon>
        <taxon>Microbacteriaceae</taxon>
        <taxon>Cnuibacter</taxon>
    </lineage>
</organism>
<gene>
    <name evidence="2" type="ORF">B5808_08580</name>
</gene>
<dbReference type="Gene3D" id="3.10.180.10">
    <property type="entry name" value="2,3-Dihydroxybiphenyl 1,2-Dioxygenase, domain 1"/>
    <property type="match status" value="1"/>
</dbReference>
<evidence type="ECO:0000313" key="3">
    <source>
        <dbReference type="Proteomes" id="UP000192775"/>
    </source>
</evidence>
<name>A0A1X9LLA6_9MICO</name>
<dbReference type="InterPro" id="IPR025870">
    <property type="entry name" value="Glyoxalase-like_dom"/>
</dbReference>
<feature type="domain" description="Glyoxalase-like" evidence="1">
    <location>
        <begin position="26"/>
        <end position="134"/>
    </location>
</feature>
<evidence type="ECO:0000259" key="1">
    <source>
        <dbReference type="Pfam" id="PF13468"/>
    </source>
</evidence>
<dbReference type="AlphaFoldDB" id="A0A1X9LLA6"/>
<dbReference type="Proteomes" id="UP000192775">
    <property type="component" value="Chromosome"/>
</dbReference>
<dbReference type="STRING" id="1619308.B5808_08580"/>
<sequence>MPSPAEDSVEAGSATSASEGACMIALDHIAIWSGNLYRTTVELSRETGIGSADGGWFPGLGLGQKILSLGGTVYVEIESIVDHRNILDGHPVALELERQTAAGDCFAGLCLRSDDMAEIEAFAAHRGVEVSTEIAGGKVLMVPGQKRGKAAHAPDFLHSWLLGKPNIYYVSDLDSHSSLLAPQPGTGEVEGLGVTSLELGGTEDDLRDWLGDIDISGLGVDLRFNGRSDGLYAVGFDSTAGPQEIRLSPITLQPQFS</sequence>
<protein>
    <recommendedName>
        <fullName evidence="1">Glyoxalase-like domain-containing protein</fullName>
    </recommendedName>
</protein>
<accession>A0A1X9LLA6</accession>
<evidence type="ECO:0000313" key="2">
    <source>
        <dbReference type="EMBL" id="ARJ05262.1"/>
    </source>
</evidence>
<reference evidence="2 3" key="1">
    <citation type="submission" date="2017-04" db="EMBL/GenBank/DDBJ databases">
        <authorList>
            <person name="Afonso C.L."/>
            <person name="Miller P.J."/>
            <person name="Scott M.A."/>
            <person name="Spackman E."/>
            <person name="Goraichik I."/>
            <person name="Dimitrov K.M."/>
            <person name="Suarez D.L."/>
            <person name="Swayne D.E."/>
        </authorList>
    </citation>
    <scope>NUCLEOTIDE SEQUENCE [LARGE SCALE GENOMIC DNA]</scope>
    <source>
        <strain evidence="3">XA(T)</strain>
    </source>
</reference>
<dbReference type="InterPro" id="IPR029068">
    <property type="entry name" value="Glyas_Bleomycin-R_OHBP_Dase"/>
</dbReference>
<proteinExistence type="predicted"/>
<dbReference type="EMBL" id="CP020715">
    <property type="protein sequence ID" value="ARJ05262.1"/>
    <property type="molecule type" value="Genomic_DNA"/>
</dbReference>